<feature type="compositionally biased region" description="Acidic residues" evidence="1">
    <location>
        <begin position="62"/>
        <end position="76"/>
    </location>
</feature>
<reference evidence="2" key="1">
    <citation type="submission" date="2022-03" db="EMBL/GenBank/DDBJ databases">
        <title>Draft genome sequence of Aduncisulcus paluster, a free-living microaerophilic Fornicata.</title>
        <authorList>
            <person name="Yuyama I."/>
            <person name="Kume K."/>
            <person name="Tamura T."/>
            <person name="Inagaki Y."/>
            <person name="Hashimoto T."/>
        </authorList>
    </citation>
    <scope>NUCLEOTIDE SEQUENCE</scope>
    <source>
        <strain evidence="2">NY0171</strain>
    </source>
</reference>
<keyword evidence="3" id="KW-1185">Reference proteome</keyword>
<dbReference type="Proteomes" id="UP001057375">
    <property type="component" value="Unassembled WGS sequence"/>
</dbReference>
<dbReference type="EMBL" id="BQXS01011533">
    <property type="protein sequence ID" value="GKT13690.1"/>
    <property type="molecule type" value="Genomic_DNA"/>
</dbReference>
<organism evidence="2 3">
    <name type="scientific">Aduncisulcus paluster</name>
    <dbReference type="NCBI Taxonomy" id="2918883"/>
    <lineage>
        <taxon>Eukaryota</taxon>
        <taxon>Metamonada</taxon>
        <taxon>Carpediemonas-like organisms</taxon>
        <taxon>Aduncisulcus</taxon>
    </lineage>
</organism>
<evidence type="ECO:0000313" key="2">
    <source>
        <dbReference type="EMBL" id="GKT13690.1"/>
    </source>
</evidence>
<proteinExistence type="predicted"/>
<feature type="non-terminal residue" evidence="2">
    <location>
        <position position="1"/>
    </location>
</feature>
<accession>A0ABQ5JQU2</accession>
<evidence type="ECO:0000313" key="3">
    <source>
        <dbReference type="Proteomes" id="UP001057375"/>
    </source>
</evidence>
<comment type="caution">
    <text evidence="2">The sequence shown here is derived from an EMBL/GenBank/DDBJ whole genome shotgun (WGS) entry which is preliminary data.</text>
</comment>
<sequence length="76" mass="7995">KAESTSTKEGKQNGGFVTNTECSLCSSVSSSSGFSFGFPSITCAISSFDLDIEPVKEGNFGIDEEQDEENASEEGL</sequence>
<feature type="region of interest" description="Disordered" evidence="1">
    <location>
        <begin position="57"/>
        <end position="76"/>
    </location>
</feature>
<evidence type="ECO:0000256" key="1">
    <source>
        <dbReference type="SAM" id="MobiDB-lite"/>
    </source>
</evidence>
<protein>
    <submittedName>
        <fullName evidence="2">Uncharacterized protein</fullName>
    </submittedName>
</protein>
<name>A0ABQ5JQU2_9EUKA</name>
<gene>
    <name evidence="2" type="ORF">ADUPG1_010315</name>
</gene>